<keyword evidence="1" id="KW-0282">Flagellum</keyword>
<keyword evidence="1" id="KW-0966">Cell projection</keyword>
<organism evidence="1 2">
    <name type="scientific">Pusillimonas minor</name>
    <dbReference type="NCBI Taxonomy" id="2697024"/>
    <lineage>
        <taxon>Bacteria</taxon>
        <taxon>Pseudomonadati</taxon>
        <taxon>Pseudomonadota</taxon>
        <taxon>Betaproteobacteria</taxon>
        <taxon>Burkholderiales</taxon>
        <taxon>Alcaligenaceae</taxon>
        <taxon>Pusillimonas</taxon>
    </lineage>
</organism>
<dbReference type="Proteomes" id="UP000545386">
    <property type="component" value="Unassembled WGS sequence"/>
</dbReference>
<accession>A0A842HN19</accession>
<dbReference type="Pfam" id="PF06366">
    <property type="entry name" value="FlhE"/>
    <property type="match status" value="1"/>
</dbReference>
<dbReference type="RefSeq" id="WP_185778171.1">
    <property type="nucleotide sequence ID" value="NZ_JACJUU010000001.1"/>
</dbReference>
<sequence length="172" mass="18008">MPDIDEDGARLVLVGGLSRTFSGWLAGFMLAAVAGHAAAQGGQVWSQEAVSPAINQKGLSVTQTFTAPQPVHPRAVITSVRVQRQTRTVGQLGSVLCTSPGAGRCVVLFGSHTSTQVFNGLPADQTFYLTHTLVGKGPQTPPAFVRSGLSVWYSVGPGLQGQRRKSATPETP</sequence>
<name>A0A842HN19_9BURK</name>
<dbReference type="AlphaFoldDB" id="A0A842HN19"/>
<proteinExistence type="predicted"/>
<protein>
    <submittedName>
        <fullName evidence="1">Flagellar protein FlhE</fullName>
    </submittedName>
</protein>
<gene>
    <name evidence="1" type="ORF">GTU67_00050</name>
</gene>
<reference evidence="1 2" key="1">
    <citation type="submission" date="2020-08" db="EMBL/GenBank/DDBJ databases">
        <title>Paraeoetvoesia sp. YC-7-48 draft genome sequence.</title>
        <authorList>
            <person name="Yao L."/>
        </authorList>
    </citation>
    <scope>NUCLEOTIDE SEQUENCE [LARGE SCALE GENOMIC DNA]</scope>
    <source>
        <strain evidence="2">YC-7-48</strain>
    </source>
</reference>
<evidence type="ECO:0000313" key="2">
    <source>
        <dbReference type="Proteomes" id="UP000545386"/>
    </source>
</evidence>
<evidence type="ECO:0000313" key="1">
    <source>
        <dbReference type="EMBL" id="MBC2768305.1"/>
    </source>
</evidence>
<keyword evidence="1" id="KW-0969">Cilium</keyword>
<comment type="caution">
    <text evidence="1">The sequence shown here is derived from an EMBL/GenBank/DDBJ whole genome shotgun (WGS) entry which is preliminary data.</text>
</comment>
<dbReference type="EMBL" id="JACJUU010000001">
    <property type="protein sequence ID" value="MBC2768305.1"/>
    <property type="molecule type" value="Genomic_DNA"/>
</dbReference>
<keyword evidence="2" id="KW-1185">Reference proteome</keyword>
<dbReference type="InterPro" id="IPR009420">
    <property type="entry name" value="FlhE"/>
</dbReference>